<protein>
    <submittedName>
        <fullName evidence="2">Uncharacterized protein</fullName>
    </submittedName>
</protein>
<reference evidence="2 3" key="1">
    <citation type="submission" date="2009-04" db="EMBL/GenBank/DDBJ databases">
        <authorList>
            <person name="Weinstock G."/>
            <person name="Sodergren E."/>
            <person name="Clifton S."/>
            <person name="Fulton L."/>
            <person name="Fulton B."/>
            <person name="Courtney L."/>
            <person name="Fronick C."/>
            <person name="Harrison M."/>
            <person name="Strong C."/>
            <person name="Farmer C."/>
            <person name="Delahaunty K."/>
            <person name="Markovic C."/>
            <person name="Hall O."/>
            <person name="Minx P."/>
            <person name="Tomlinson C."/>
            <person name="Mitreva M."/>
            <person name="Nelson J."/>
            <person name="Hou S."/>
            <person name="Wollam A."/>
            <person name="Pepin K.H."/>
            <person name="Johnson M."/>
            <person name="Bhonagiri V."/>
            <person name="Nash W.E."/>
            <person name="Warren W."/>
            <person name="Chinwalla A."/>
            <person name="Mardis E.R."/>
            <person name="Wilson R.K."/>
        </authorList>
    </citation>
    <scope>NUCLEOTIDE SEQUENCE [LARGE SCALE GENOMIC DNA]</scope>
    <source>
        <strain evidence="2 3">DSM 13280</strain>
    </source>
</reference>
<name>C4FBK6_9ACTN</name>
<dbReference type="EMBL" id="ABXH02000038">
    <property type="protein sequence ID" value="EEP43809.1"/>
    <property type="molecule type" value="Genomic_DNA"/>
</dbReference>
<feature type="compositionally biased region" description="Basic and acidic residues" evidence="1">
    <location>
        <begin position="52"/>
        <end position="62"/>
    </location>
</feature>
<feature type="compositionally biased region" description="Basic residues" evidence="1">
    <location>
        <begin position="89"/>
        <end position="98"/>
    </location>
</feature>
<organism evidence="2 3">
    <name type="scientific">Collinsella intestinalis DSM 13280</name>
    <dbReference type="NCBI Taxonomy" id="521003"/>
    <lineage>
        <taxon>Bacteria</taxon>
        <taxon>Bacillati</taxon>
        <taxon>Actinomycetota</taxon>
        <taxon>Coriobacteriia</taxon>
        <taxon>Coriobacteriales</taxon>
        <taxon>Coriobacteriaceae</taxon>
        <taxon>Collinsella</taxon>
    </lineage>
</organism>
<accession>C4FBK6</accession>
<dbReference type="AlphaFoldDB" id="C4FBK6"/>
<comment type="caution">
    <text evidence="2">The sequence shown here is derived from an EMBL/GenBank/DDBJ whole genome shotgun (WGS) entry which is preliminary data.</text>
</comment>
<gene>
    <name evidence="2" type="ORF">COLINT_03468</name>
</gene>
<evidence type="ECO:0000313" key="3">
    <source>
        <dbReference type="Proteomes" id="UP000003295"/>
    </source>
</evidence>
<feature type="region of interest" description="Disordered" evidence="1">
    <location>
        <begin position="1"/>
        <end position="111"/>
    </location>
</feature>
<sequence>HEAASPAEDAPVKSRRRKHTSSGTETASGEGKRRPRPRKPETPSVADQIAEGEVKVQRRRPGDGGGAKSRPATDGPARSGADDAEGAPKKRRRRRSRKPKQDGGDAGASAE</sequence>
<feature type="non-terminal residue" evidence="2">
    <location>
        <position position="1"/>
    </location>
</feature>
<proteinExistence type="predicted"/>
<dbReference type="HOGENOM" id="CLU_2150998_0_0_11"/>
<dbReference type="Proteomes" id="UP000003295">
    <property type="component" value="Unassembled WGS sequence"/>
</dbReference>
<evidence type="ECO:0000313" key="2">
    <source>
        <dbReference type="EMBL" id="EEP43809.1"/>
    </source>
</evidence>
<dbReference type="STRING" id="521003.COLINT_03468"/>
<evidence type="ECO:0000256" key="1">
    <source>
        <dbReference type="SAM" id="MobiDB-lite"/>
    </source>
</evidence>